<dbReference type="GO" id="GO:0030674">
    <property type="term" value="F:protein-macromolecule adaptor activity"/>
    <property type="evidence" value="ECO:0007669"/>
    <property type="project" value="TreeGrafter"/>
</dbReference>
<gene>
    <name evidence="2" type="ORF">FW778_01185</name>
</gene>
<dbReference type="PANTHER" id="PTHR47265:SF1">
    <property type="entry name" value="IRON-SULFUR ASSEMBLY PROTEIN ISCA, CHLOROPLASTIC"/>
    <property type="match status" value="1"/>
</dbReference>
<reference evidence="2 3" key="1">
    <citation type="submission" date="2019-09" db="EMBL/GenBank/DDBJ databases">
        <title>Draft genome sequence of Ginsengibacter sp. BR5-29.</title>
        <authorList>
            <person name="Im W.-T."/>
        </authorList>
    </citation>
    <scope>NUCLEOTIDE SEQUENCE [LARGE SCALE GENOMIC DNA]</scope>
    <source>
        <strain evidence="2 3">BR5-29</strain>
    </source>
</reference>
<name>A0A5J5IJV5_9BACT</name>
<protein>
    <submittedName>
        <fullName evidence="2">Iron-sulfur cluster assembly accessory protein</fullName>
    </submittedName>
</protein>
<accession>A0A5J5IJV5</accession>
<dbReference type="AlphaFoldDB" id="A0A5J5IJV5"/>
<dbReference type="EMBL" id="VYQF01000001">
    <property type="protein sequence ID" value="KAA9040683.1"/>
    <property type="molecule type" value="Genomic_DNA"/>
</dbReference>
<proteinExistence type="predicted"/>
<evidence type="ECO:0000313" key="3">
    <source>
        <dbReference type="Proteomes" id="UP000326903"/>
    </source>
</evidence>
<dbReference type="InterPro" id="IPR031108">
    <property type="entry name" value="IscA_plant_cyanobact"/>
</dbReference>
<dbReference type="Gene3D" id="2.60.300.12">
    <property type="entry name" value="HesB-like domain"/>
    <property type="match status" value="1"/>
</dbReference>
<evidence type="ECO:0000313" key="2">
    <source>
        <dbReference type="EMBL" id="KAA9040683.1"/>
    </source>
</evidence>
<evidence type="ECO:0000259" key="1">
    <source>
        <dbReference type="Pfam" id="PF01521"/>
    </source>
</evidence>
<sequence>METINKTPVTFTSGAINEIKRLMGEDKFDTQKFLRVGVKGGGCSGMSYILDFDTKTEKDEYFEVDGIPCIMNPAHGIYLLDMEINFEGGLNSRGFTFNNPNASSTCGCGSSFGV</sequence>
<dbReference type="PROSITE" id="PS01152">
    <property type="entry name" value="HESB"/>
    <property type="match status" value="1"/>
</dbReference>
<dbReference type="NCBIfam" id="TIGR00049">
    <property type="entry name" value="iron-sulfur cluster assembly accessory protein"/>
    <property type="match status" value="1"/>
</dbReference>
<feature type="domain" description="Core" evidence="1">
    <location>
        <begin position="9"/>
        <end position="109"/>
    </location>
</feature>
<dbReference type="PANTHER" id="PTHR47265">
    <property type="entry name" value="IRON-SULFUR ASSEMBLY PROTEIN ISCA, CHLOROPLASTIC"/>
    <property type="match status" value="1"/>
</dbReference>
<dbReference type="RefSeq" id="WP_150412742.1">
    <property type="nucleotide sequence ID" value="NZ_VYQF01000001.1"/>
</dbReference>
<dbReference type="InterPro" id="IPR000361">
    <property type="entry name" value="ATAP_core_dom"/>
</dbReference>
<dbReference type="GO" id="GO:0016226">
    <property type="term" value="P:iron-sulfur cluster assembly"/>
    <property type="evidence" value="ECO:0007669"/>
    <property type="project" value="InterPro"/>
</dbReference>
<dbReference type="Proteomes" id="UP000326903">
    <property type="component" value="Unassembled WGS sequence"/>
</dbReference>
<dbReference type="InterPro" id="IPR035903">
    <property type="entry name" value="HesB-like_dom_sf"/>
</dbReference>
<organism evidence="2 3">
    <name type="scientific">Ginsengibacter hankyongi</name>
    <dbReference type="NCBI Taxonomy" id="2607284"/>
    <lineage>
        <taxon>Bacteria</taxon>
        <taxon>Pseudomonadati</taxon>
        <taxon>Bacteroidota</taxon>
        <taxon>Chitinophagia</taxon>
        <taxon>Chitinophagales</taxon>
        <taxon>Chitinophagaceae</taxon>
        <taxon>Ginsengibacter</taxon>
    </lineage>
</organism>
<dbReference type="InterPro" id="IPR016092">
    <property type="entry name" value="ATAP"/>
</dbReference>
<dbReference type="SUPFAM" id="SSF89360">
    <property type="entry name" value="HesB-like domain"/>
    <property type="match status" value="1"/>
</dbReference>
<keyword evidence="3" id="KW-1185">Reference proteome</keyword>
<dbReference type="InterPro" id="IPR017870">
    <property type="entry name" value="FeS_cluster_insertion_CS"/>
</dbReference>
<dbReference type="GO" id="GO:0051537">
    <property type="term" value="F:2 iron, 2 sulfur cluster binding"/>
    <property type="evidence" value="ECO:0007669"/>
    <property type="project" value="UniProtKB-ARBA"/>
</dbReference>
<comment type="caution">
    <text evidence="2">The sequence shown here is derived from an EMBL/GenBank/DDBJ whole genome shotgun (WGS) entry which is preliminary data.</text>
</comment>
<dbReference type="Pfam" id="PF01521">
    <property type="entry name" value="Fe-S_biosyn"/>
    <property type="match status" value="1"/>
</dbReference>